<dbReference type="Proteomes" id="UP001179540">
    <property type="component" value="Chromosome"/>
</dbReference>
<dbReference type="Gene3D" id="3.40.50.150">
    <property type="entry name" value="Vaccinia Virus protein VP39"/>
    <property type="match status" value="1"/>
</dbReference>
<proteinExistence type="predicted"/>
<name>A0AAE9X974_PORGN</name>
<dbReference type="Pfam" id="PF05711">
    <property type="entry name" value="TylF"/>
    <property type="match status" value="1"/>
</dbReference>
<dbReference type="PANTHER" id="PTHR40036">
    <property type="entry name" value="MACROCIN O-METHYLTRANSFERASE"/>
    <property type="match status" value="1"/>
</dbReference>
<sequence>MSDLKKIKLDRFLLSPEMAEKSLLEILQTKVKDVAIIHNIVDMIKPLSFGERYSHYLNILGLIYAYERGQTGIVVECGVWKGGSSIGMLLAQKLLWGKVLFPVYMFDSFMSMPEPSKLDGPAATDWVDTEHFYPSKESGECYMSEVLDSIRNFKIEDSTYKIIQGYFEETLPNIKDILGQQKIILLRLDSDWYESTKITMDYMMPFVIDDGLIIVDDYHWVDGCALAVHQYLGANNLTYRISNIREVTYFFKNNLKWF</sequence>
<dbReference type="RefSeq" id="WP_039417011.1">
    <property type="nucleotide sequence ID" value="NZ_CP007756.1"/>
</dbReference>
<organism evidence="1 2">
    <name type="scientific">Porphyromonas gingivalis</name>
    <name type="common">Bacteroides gingivalis</name>
    <dbReference type="NCBI Taxonomy" id="837"/>
    <lineage>
        <taxon>Bacteria</taxon>
        <taxon>Pseudomonadati</taxon>
        <taxon>Bacteroidota</taxon>
        <taxon>Bacteroidia</taxon>
        <taxon>Bacteroidales</taxon>
        <taxon>Porphyromonadaceae</taxon>
        <taxon>Porphyromonas</taxon>
    </lineage>
</organism>
<dbReference type="PANTHER" id="PTHR40036:SF1">
    <property type="entry name" value="MACROCIN O-METHYLTRANSFERASE"/>
    <property type="match status" value="1"/>
</dbReference>
<reference evidence="1" key="1">
    <citation type="submission" date="2023-01" db="EMBL/GenBank/DDBJ databases">
        <title>Phages are important unrecognized players in the ecology of the oral pathogen Porphyromonas gingivalis.</title>
        <authorList>
            <person name="Matrishin C.B."/>
            <person name="Kauffman K.M."/>
        </authorList>
    </citation>
    <scope>NUCLEOTIDE SEQUENCE</scope>
    <source>
        <strain evidence="1">HG1691old</strain>
    </source>
</reference>
<evidence type="ECO:0000313" key="1">
    <source>
        <dbReference type="EMBL" id="WCF98142.1"/>
    </source>
</evidence>
<dbReference type="InterPro" id="IPR029063">
    <property type="entry name" value="SAM-dependent_MTases_sf"/>
</dbReference>
<dbReference type="InterPro" id="IPR008884">
    <property type="entry name" value="TylF_MeTrfase"/>
</dbReference>
<dbReference type="AlphaFoldDB" id="A0AAE9X974"/>
<accession>A0AAE9X974</accession>
<protein>
    <submittedName>
        <fullName evidence="1">Macrocin O-methyltransferase</fullName>
    </submittedName>
</protein>
<dbReference type="EMBL" id="CP116613">
    <property type="protein sequence ID" value="WCF98142.1"/>
    <property type="molecule type" value="Genomic_DNA"/>
</dbReference>
<gene>
    <name evidence="1" type="ORF">NY149_06330</name>
</gene>
<evidence type="ECO:0000313" key="2">
    <source>
        <dbReference type="Proteomes" id="UP001179540"/>
    </source>
</evidence>